<dbReference type="GO" id="GO:0005886">
    <property type="term" value="C:plasma membrane"/>
    <property type="evidence" value="ECO:0007669"/>
    <property type="project" value="UniProtKB-UniRule"/>
</dbReference>
<sequence>FCVSGKMCMEQAGTEVLAVKGKPVRECWGLPAVFLCLYGFFSNVRPSEPFVTAYLLGPDKNLTEKQVFNDIFPVWTYSYLLLLFPVFLATDYLRYKPIILLQGLSLIITWFMLLYAQGVLAIQFLEFFYGLATATEIAYYAYIYSVVDPSLYQKVTSYCRSATLVGYTVGSVTGQLLVSVADWSLYSLNIISLICVSIAFATAWFLPLPQKSLFFHQNLKELGGKELEAFPARSREAIGNSGTGWEDVDLKVPLNAQESLVPGTEPHPPSLLIYEILQTRYLDCISSFSIYLFNKWATLPMCLYYCEGRWDRKIPTITETYSNGITAVFIALGGSTIQVVQVIKRAWGPATTQVTARHELLRASSLKHGRHNVGYISKCGCPYLLVGKAQIFFFFFLRYQIAANLSMERYALVFGVNTFLALLLQTAITLIVVDSSGLGLDIFSQFMVYASYFAAIAFIFLVSGVYTAVKGCRQPQQEHTDIESDTS</sequence>
<evidence type="ECO:0000256" key="2">
    <source>
        <dbReference type="ARBA" id="ARBA00005773"/>
    </source>
</evidence>
<dbReference type="InterPro" id="IPR036259">
    <property type="entry name" value="MFS_trans_sf"/>
</dbReference>
<comment type="similarity">
    <text evidence="2 3">Belongs to the reduced folate carrier (RFC) transporter (TC 2.A.48) family.</text>
</comment>
<evidence type="ECO:0000256" key="4">
    <source>
        <dbReference type="SAM" id="Phobius"/>
    </source>
</evidence>
<dbReference type="Proteomes" id="UP000008672">
    <property type="component" value="Unassembled WGS sequence"/>
</dbReference>
<feature type="transmembrane region" description="Helical" evidence="4">
    <location>
        <begin position="127"/>
        <end position="147"/>
    </location>
</feature>
<evidence type="ECO:0000256" key="1">
    <source>
        <dbReference type="ARBA" id="ARBA00004141"/>
    </source>
</evidence>
<keyword evidence="4" id="KW-0812">Transmembrane</keyword>
<evidence type="ECO:0000313" key="6">
    <source>
        <dbReference type="Proteomes" id="UP000008672"/>
    </source>
</evidence>
<keyword evidence="3" id="KW-0813">Transport</keyword>
<feature type="transmembrane region" description="Helical" evidence="4">
    <location>
        <begin position="100"/>
        <end position="121"/>
    </location>
</feature>
<dbReference type="InParanoid" id="H3AFN9"/>
<proteinExistence type="inferred from homology"/>
<name>H3AFN9_LATCH</name>
<dbReference type="OMA" id="CLRRCCA"/>
<evidence type="ECO:0008006" key="7">
    <source>
        <dbReference type="Google" id="ProtNLM"/>
    </source>
</evidence>
<dbReference type="eggNOG" id="KOG3810">
    <property type="taxonomic scope" value="Eukaryota"/>
</dbReference>
<dbReference type="PIRSF" id="PIRSF028739">
    <property type="entry name" value="Folate_carrier"/>
    <property type="match status" value="1"/>
</dbReference>
<evidence type="ECO:0000256" key="3">
    <source>
        <dbReference type="PIRNR" id="PIRNR028739"/>
    </source>
</evidence>
<dbReference type="Ensembl" id="ENSLACT00000008528.1">
    <property type="protein sequence ID" value="ENSLACP00000008460.1"/>
    <property type="gene ID" value="ENSLACG00000007489.1"/>
</dbReference>
<dbReference type="InterPro" id="IPR002666">
    <property type="entry name" value="Folate_carrier"/>
</dbReference>
<dbReference type="PANTHER" id="PTHR10686:SF19">
    <property type="entry name" value="THIAMINE TRANSPORTER 1"/>
    <property type="match status" value="1"/>
</dbReference>
<accession>H3AFN9</accession>
<dbReference type="GeneTree" id="ENSGT00950000183022"/>
<dbReference type="Pfam" id="PF01770">
    <property type="entry name" value="Folate_carrier"/>
    <property type="match status" value="1"/>
</dbReference>
<feature type="transmembrane region" description="Helical" evidence="4">
    <location>
        <begin position="445"/>
        <end position="469"/>
    </location>
</feature>
<dbReference type="EMBL" id="AFYH01046956">
    <property type="status" value="NOT_ANNOTATED_CDS"/>
    <property type="molecule type" value="Genomic_DNA"/>
</dbReference>
<dbReference type="HOGENOM" id="CLU_036909_0_1_1"/>
<dbReference type="EMBL" id="AFYH01046959">
    <property type="status" value="NOT_ANNOTATED_CDS"/>
    <property type="molecule type" value="Genomic_DNA"/>
</dbReference>
<keyword evidence="6" id="KW-1185">Reference proteome</keyword>
<dbReference type="FunCoup" id="H3AFN9">
    <property type="interactions" value="1183"/>
</dbReference>
<reference evidence="6" key="1">
    <citation type="submission" date="2011-08" db="EMBL/GenBank/DDBJ databases">
        <title>The draft genome of Latimeria chalumnae.</title>
        <authorList>
            <person name="Di Palma F."/>
            <person name="Alfoldi J."/>
            <person name="Johnson J."/>
            <person name="Berlin A."/>
            <person name="Gnerre S."/>
            <person name="Jaffe D."/>
            <person name="MacCallum I."/>
            <person name="Young S."/>
            <person name="Walker B.J."/>
            <person name="Lander E."/>
            <person name="Lindblad-Toh K."/>
        </authorList>
    </citation>
    <scope>NUCLEOTIDE SEQUENCE [LARGE SCALE GENOMIC DNA]</scope>
    <source>
        <strain evidence="6">Wild caught</strain>
    </source>
</reference>
<reference evidence="5" key="2">
    <citation type="submission" date="2025-08" db="UniProtKB">
        <authorList>
            <consortium name="Ensembl"/>
        </authorList>
    </citation>
    <scope>IDENTIFICATION</scope>
</reference>
<protein>
    <recommendedName>
        <fullName evidence="7">Solute carrier family 19 member 2</fullName>
    </recommendedName>
</protein>
<evidence type="ECO:0000313" key="5">
    <source>
        <dbReference type="Ensembl" id="ENSLACP00000008460.1"/>
    </source>
</evidence>
<dbReference type="PANTHER" id="PTHR10686">
    <property type="entry name" value="FOLATE TRANSPORTER"/>
    <property type="match status" value="1"/>
</dbReference>
<feature type="transmembrane region" description="Helical" evidence="4">
    <location>
        <begin position="184"/>
        <end position="206"/>
    </location>
</feature>
<organism evidence="5 6">
    <name type="scientific">Latimeria chalumnae</name>
    <name type="common">Coelacanth</name>
    <dbReference type="NCBI Taxonomy" id="7897"/>
    <lineage>
        <taxon>Eukaryota</taxon>
        <taxon>Metazoa</taxon>
        <taxon>Chordata</taxon>
        <taxon>Craniata</taxon>
        <taxon>Vertebrata</taxon>
        <taxon>Euteleostomi</taxon>
        <taxon>Coelacanthiformes</taxon>
        <taxon>Coelacanthidae</taxon>
        <taxon>Latimeria</taxon>
    </lineage>
</organism>
<dbReference type="EMBL" id="AFYH01046958">
    <property type="status" value="NOT_ANNOTATED_CDS"/>
    <property type="molecule type" value="Genomic_DNA"/>
</dbReference>
<comment type="subcellular location">
    <subcellularLocation>
        <location evidence="1 3">Membrane</location>
        <topology evidence="1 3">Multi-pass membrane protein</topology>
    </subcellularLocation>
</comment>
<keyword evidence="4" id="KW-1133">Transmembrane helix</keyword>
<dbReference type="NCBIfam" id="TIGR00806">
    <property type="entry name" value="rfc"/>
    <property type="match status" value="1"/>
</dbReference>
<dbReference type="EMBL" id="AFYH01046957">
    <property type="status" value="NOT_ANNOTATED_CDS"/>
    <property type="molecule type" value="Genomic_DNA"/>
</dbReference>
<reference evidence="5" key="3">
    <citation type="submission" date="2025-09" db="UniProtKB">
        <authorList>
            <consortium name="Ensembl"/>
        </authorList>
    </citation>
    <scope>IDENTIFICATION</scope>
</reference>
<dbReference type="AlphaFoldDB" id="H3AFN9"/>
<dbReference type="SUPFAM" id="SSF103473">
    <property type="entry name" value="MFS general substrate transporter"/>
    <property type="match status" value="1"/>
</dbReference>
<feature type="transmembrane region" description="Helical" evidence="4">
    <location>
        <begin position="410"/>
        <end position="433"/>
    </location>
</feature>
<dbReference type="STRING" id="7897.ENSLACP00000008460"/>
<keyword evidence="3 4" id="KW-0472">Membrane</keyword>
<feature type="transmembrane region" description="Helical" evidence="4">
    <location>
        <begin position="74"/>
        <end position="93"/>
    </location>
</feature>
<dbReference type="GO" id="GO:0015234">
    <property type="term" value="F:thiamine transmembrane transporter activity"/>
    <property type="evidence" value="ECO:0007669"/>
    <property type="project" value="TreeGrafter"/>
</dbReference>